<proteinExistence type="predicted"/>
<dbReference type="Proteomes" id="UP000041254">
    <property type="component" value="Unassembled WGS sequence"/>
</dbReference>
<dbReference type="VEuPathDB" id="CryptoDB:Vbra_15819"/>
<dbReference type="AlphaFoldDB" id="A0A0G4FN30"/>
<feature type="region of interest" description="Disordered" evidence="1">
    <location>
        <begin position="21"/>
        <end position="69"/>
    </location>
</feature>
<dbReference type="InParanoid" id="A0A0G4FN30"/>
<sequence>MLASHEANFIELQSRVDRVANHTSNHIGMPSFRPAAHRKQSNHPPLPRHHTIGKSPLPTRSRHDLPEQHTNKNVFSAILKGPLDRVFEVDDSARQMKEVREPSSSEDTKKPERLLYV</sequence>
<evidence type="ECO:0000313" key="3">
    <source>
        <dbReference type="Proteomes" id="UP000041254"/>
    </source>
</evidence>
<gene>
    <name evidence="2" type="ORF">Vbra_15819</name>
</gene>
<reference evidence="2 3" key="1">
    <citation type="submission" date="2014-11" db="EMBL/GenBank/DDBJ databases">
        <authorList>
            <person name="Zhu J."/>
            <person name="Qi W."/>
            <person name="Song R."/>
        </authorList>
    </citation>
    <scope>NUCLEOTIDE SEQUENCE [LARGE SCALE GENOMIC DNA]</scope>
</reference>
<name>A0A0G4FN30_VITBC</name>
<feature type="region of interest" description="Disordered" evidence="1">
    <location>
        <begin position="93"/>
        <end position="117"/>
    </location>
</feature>
<feature type="compositionally biased region" description="Basic residues" evidence="1">
    <location>
        <begin position="35"/>
        <end position="52"/>
    </location>
</feature>
<dbReference type="EMBL" id="CDMY01000466">
    <property type="protein sequence ID" value="CEM15590.1"/>
    <property type="molecule type" value="Genomic_DNA"/>
</dbReference>
<protein>
    <submittedName>
        <fullName evidence="2">Uncharacterized protein</fullName>
    </submittedName>
</protein>
<evidence type="ECO:0000256" key="1">
    <source>
        <dbReference type="SAM" id="MobiDB-lite"/>
    </source>
</evidence>
<keyword evidence="3" id="KW-1185">Reference proteome</keyword>
<organism evidence="2 3">
    <name type="scientific">Vitrella brassicaformis (strain CCMP3155)</name>
    <dbReference type="NCBI Taxonomy" id="1169540"/>
    <lineage>
        <taxon>Eukaryota</taxon>
        <taxon>Sar</taxon>
        <taxon>Alveolata</taxon>
        <taxon>Colpodellida</taxon>
        <taxon>Vitrellaceae</taxon>
        <taxon>Vitrella</taxon>
    </lineage>
</organism>
<accession>A0A0G4FN30</accession>
<evidence type="ECO:0000313" key="2">
    <source>
        <dbReference type="EMBL" id="CEM15590.1"/>
    </source>
</evidence>